<dbReference type="GO" id="GO:0072320">
    <property type="term" value="F:volume-sensitive chloride channel activity"/>
    <property type="evidence" value="ECO:0007669"/>
    <property type="project" value="TreeGrafter"/>
</dbReference>
<evidence type="ECO:0000256" key="5">
    <source>
        <dbReference type="ARBA" id="ARBA00022692"/>
    </source>
</evidence>
<protein>
    <submittedName>
        <fullName evidence="15">Uncharacterized protein</fullName>
    </submittedName>
</protein>
<reference evidence="15 16" key="1">
    <citation type="journal article" date="2018" name="Genome Biol. Evol.">
        <title>Multiple Roots of Fruiting Body Formation in Amoebozoa.</title>
        <authorList>
            <person name="Hillmann F."/>
            <person name="Forbes G."/>
            <person name="Novohradska S."/>
            <person name="Ferling I."/>
            <person name="Riege K."/>
            <person name="Groth M."/>
            <person name="Westermann M."/>
            <person name="Marz M."/>
            <person name="Spaller T."/>
            <person name="Winckler T."/>
            <person name="Schaap P."/>
            <person name="Glockner G."/>
        </authorList>
    </citation>
    <scope>NUCLEOTIDE SEQUENCE [LARGE SCALE GENOMIC DNA]</scope>
    <source>
        <strain evidence="15 16">Jena</strain>
    </source>
</reference>
<evidence type="ECO:0000256" key="2">
    <source>
        <dbReference type="ARBA" id="ARBA00009849"/>
    </source>
</evidence>
<keyword evidence="9" id="KW-0869">Chloride channel</keyword>
<dbReference type="EMBL" id="MDYQ01000047">
    <property type="protein sequence ID" value="PRP85323.1"/>
    <property type="molecule type" value="Genomic_DNA"/>
</dbReference>
<keyword evidence="14" id="KW-0732">Signal</keyword>
<feature type="transmembrane region" description="Helical" evidence="13">
    <location>
        <begin position="277"/>
        <end position="298"/>
    </location>
</feature>
<dbReference type="PANTHER" id="PTHR12424:SF8">
    <property type="entry name" value="PROTEIN TWEETY"/>
    <property type="match status" value="1"/>
</dbReference>
<keyword evidence="8 13" id="KW-0472">Membrane</keyword>
<evidence type="ECO:0000256" key="4">
    <source>
        <dbReference type="ARBA" id="ARBA00022475"/>
    </source>
</evidence>
<keyword evidence="16" id="KW-1185">Reference proteome</keyword>
<keyword evidence="12" id="KW-0407">Ion channel</keyword>
<keyword evidence="11" id="KW-0868">Chloride</keyword>
<evidence type="ECO:0000256" key="3">
    <source>
        <dbReference type="ARBA" id="ARBA00022448"/>
    </source>
</evidence>
<dbReference type="PANTHER" id="PTHR12424">
    <property type="entry name" value="TWEETY-RELATED"/>
    <property type="match status" value="1"/>
</dbReference>
<feature type="signal peptide" evidence="14">
    <location>
        <begin position="1"/>
        <end position="23"/>
    </location>
</feature>
<evidence type="ECO:0000313" key="16">
    <source>
        <dbReference type="Proteomes" id="UP000241769"/>
    </source>
</evidence>
<name>A0A2P6NMX8_9EUKA</name>
<evidence type="ECO:0000256" key="14">
    <source>
        <dbReference type="SAM" id="SignalP"/>
    </source>
</evidence>
<dbReference type="GO" id="GO:0005229">
    <property type="term" value="F:intracellularly calcium-gated chloride channel activity"/>
    <property type="evidence" value="ECO:0007669"/>
    <property type="project" value="TreeGrafter"/>
</dbReference>
<feature type="transmembrane region" description="Helical" evidence="13">
    <location>
        <begin position="521"/>
        <end position="541"/>
    </location>
</feature>
<feature type="transmembrane region" description="Helical" evidence="13">
    <location>
        <begin position="153"/>
        <end position="171"/>
    </location>
</feature>
<proteinExistence type="inferred from homology"/>
<evidence type="ECO:0000256" key="10">
    <source>
        <dbReference type="ARBA" id="ARBA00023180"/>
    </source>
</evidence>
<evidence type="ECO:0000256" key="6">
    <source>
        <dbReference type="ARBA" id="ARBA00022989"/>
    </source>
</evidence>
<keyword evidence="5 13" id="KW-0812">Transmembrane</keyword>
<feature type="transmembrane region" description="Helical" evidence="13">
    <location>
        <begin position="82"/>
        <end position="107"/>
    </location>
</feature>
<accession>A0A2P6NMX8</accession>
<evidence type="ECO:0000256" key="9">
    <source>
        <dbReference type="ARBA" id="ARBA00023173"/>
    </source>
</evidence>
<evidence type="ECO:0000256" key="11">
    <source>
        <dbReference type="ARBA" id="ARBA00023214"/>
    </source>
</evidence>
<gene>
    <name evidence="15" type="ORF">PROFUN_06925</name>
</gene>
<organism evidence="15 16">
    <name type="scientific">Planoprotostelium fungivorum</name>
    <dbReference type="NCBI Taxonomy" id="1890364"/>
    <lineage>
        <taxon>Eukaryota</taxon>
        <taxon>Amoebozoa</taxon>
        <taxon>Evosea</taxon>
        <taxon>Variosea</taxon>
        <taxon>Cavosteliida</taxon>
        <taxon>Cavosteliaceae</taxon>
        <taxon>Planoprotostelium</taxon>
    </lineage>
</organism>
<keyword evidence="4" id="KW-1003">Cell membrane</keyword>
<dbReference type="AlphaFoldDB" id="A0A2P6NMX8"/>
<evidence type="ECO:0000256" key="1">
    <source>
        <dbReference type="ARBA" id="ARBA00004651"/>
    </source>
</evidence>
<evidence type="ECO:0000256" key="8">
    <source>
        <dbReference type="ARBA" id="ARBA00023136"/>
    </source>
</evidence>
<comment type="similarity">
    <text evidence="2">Belongs to the tweety family.</text>
</comment>
<dbReference type="InParanoid" id="A0A2P6NMX8"/>
<dbReference type="InterPro" id="IPR006990">
    <property type="entry name" value="Tweety"/>
</dbReference>
<keyword evidence="10" id="KW-0325">Glycoprotein</keyword>
<evidence type="ECO:0000256" key="12">
    <source>
        <dbReference type="ARBA" id="ARBA00023303"/>
    </source>
</evidence>
<sequence length="580" mass="64759">MWKGGLLFLLFIAGITFIAHVSTSNTDVNNIDYDGRKLLDFIAFSSSSRKTFNKGDVSDRLCAADDSGDCHLSEYEQAVLRLSIVAFVMAPLAFLSFWIVCFGRTIFNCFGGWEKNPHSACFGISCCGRSCTRGNDADDFEGYSACGVYTTRFLLVLFTLCLIGVTVPGMMGNSHLSHGLKRPTSSFINFGIDLRQKLDHIVMNLTQLPYTKNINGSLTEVYQTFQEAMDKVHDADDKVSQVETYRFPIYIGILSLAPVVVLIGIAGGVFNCWQLTFCSAMILFLISTLMWSVFGLQYPMLIVLNDTCDEITLYNENVIAANITAHRNETFHPNRTSVIEVQVPLTSCTNSSFTKVERKVDDALNEAYSAACGSEGLQTPCLLSDNDYTRQAQKCDIILKNNIMQQPVCRLITDYKISGDLQKCRSAVAGVTNMSLLNFQPGSALCKEVTVNTCMEKQCQGPAAQIVDIIVEKLDVLSKYVYILRQEVVPLLGCYVFAPLVSALKEDVCHKLNPSFEWVEISMLAVGIILIPITILMILAAKRWRRDAMSPDTYRLMNHSYYNNDFGTTEKPKRTFIRTR</sequence>
<dbReference type="GO" id="GO:0005886">
    <property type="term" value="C:plasma membrane"/>
    <property type="evidence" value="ECO:0007669"/>
    <property type="project" value="UniProtKB-SubCell"/>
</dbReference>
<feature type="transmembrane region" description="Helical" evidence="13">
    <location>
        <begin position="247"/>
        <end position="270"/>
    </location>
</feature>
<comment type="subcellular location">
    <subcellularLocation>
        <location evidence="1">Cell membrane</location>
        <topology evidence="1">Multi-pass membrane protein</topology>
    </subcellularLocation>
</comment>
<evidence type="ECO:0000313" key="15">
    <source>
        <dbReference type="EMBL" id="PRP85323.1"/>
    </source>
</evidence>
<keyword evidence="3" id="KW-0813">Transport</keyword>
<dbReference type="Proteomes" id="UP000241769">
    <property type="component" value="Unassembled WGS sequence"/>
</dbReference>
<dbReference type="GO" id="GO:0034707">
    <property type="term" value="C:chloride channel complex"/>
    <property type="evidence" value="ECO:0007669"/>
    <property type="project" value="UniProtKB-KW"/>
</dbReference>
<comment type="caution">
    <text evidence="15">The sequence shown here is derived from an EMBL/GenBank/DDBJ whole genome shotgun (WGS) entry which is preliminary data.</text>
</comment>
<evidence type="ECO:0000256" key="7">
    <source>
        <dbReference type="ARBA" id="ARBA00023065"/>
    </source>
</evidence>
<feature type="chain" id="PRO_5015175066" evidence="14">
    <location>
        <begin position="24"/>
        <end position="580"/>
    </location>
</feature>
<keyword evidence="6 13" id="KW-1133">Transmembrane helix</keyword>
<evidence type="ECO:0000256" key="13">
    <source>
        <dbReference type="SAM" id="Phobius"/>
    </source>
</evidence>
<keyword evidence="7" id="KW-0406">Ion transport</keyword>